<keyword evidence="2" id="KW-1185">Reference proteome</keyword>
<reference evidence="1 2" key="1">
    <citation type="submission" date="2020-10" db="EMBL/GenBank/DDBJ databases">
        <title>Degradation of 1,4-Dioxane by Xanthobacter sp. YN2, via a Novel Group-2 Soluble Di-Iron Monooxygenase.</title>
        <authorList>
            <person name="Ma F."/>
            <person name="Wang Y."/>
            <person name="Yang J."/>
            <person name="Guo H."/>
            <person name="Su D."/>
            <person name="Yu L."/>
        </authorList>
    </citation>
    <scope>NUCLEOTIDE SEQUENCE [LARGE SCALE GENOMIC DNA]</scope>
    <source>
        <strain evidence="1 2">YN2</strain>
        <plasmid evidence="1 2">unnamed1</plasmid>
    </source>
</reference>
<sequence>MSATDSTSLPAYAPPTVPGWAIPRAPVEDPVEAAYMAGAALNSLDNLVRADPPWAGAWRQRVALNAAASVARLLGHREDAGALRDAWHLRPPGADPGPAGNLLAAWRRLASRSPMLDVDGLRSLATLLGLAWAPALEALPEAVETAATSSRLAPLATASAVGTVSAAAPGTEALAWWIADLTLARRMRWPIPVPVLATQIHARVLRSAPGGRRYRPGGEGGEAALCLAAAAGAAEACRLAGEIARRAERLGAVAPKLRAKGAGEAIALLLDDDAVSGALTTAALSRWASRRLFERLAALDAVRELSGRSTFRLYGL</sequence>
<evidence type="ECO:0000313" key="2">
    <source>
        <dbReference type="Proteomes" id="UP000596427"/>
    </source>
</evidence>
<dbReference type="EMBL" id="CP063363">
    <property type="protein sequence ID" value="QRG09956.1"/>
    <property type="molecule type" value="Genomic_DNA"/>
</dbReference>
<dbReference type="Proteomes" id="UP000596427">
    <property type="component" value="Plasmid unnamed1"/>
</dbReference>
<dbReference type="Pfam" id="PF07183">
    <property type="entry name" value="DUF1403"/>
    <property type="match status" value="1"/>
</dbReference>
<accession>A0A974SKX7</accession>
<protein>
    <submittedName>
        <fullName evidence="1">DUF1403 family protein</fullName>
    </submittedName>
</protein>
<dbReference type="KEGG" id="xdi:EZH22_29870"/>
<name>A0A974SKX7_9HYPH</name>
<gene>
    <name evidence="1" type="ORF">EZH22_29870</name>
</gene>
<organism evidence="1 2">
    <name type="scientific">Xanthobacter dioxanivorans</name>
    <dbReference type="NCBI Taxonomy" id="2528964"/>
    <lineage>
        <taxon>Bacteria</taxon>
        <taxon>Pseudomonadati</taxon>
        <taxon>Pseudomonadota</taxon>
        <taxon>Alphaproteobacteria</taxon>
        <taxon>Hyphomicrobiales</taxon>
        <taxon>Xanthobacteraceae</taxon>
        <taxon>Xanthobacter</taxon>
    </lineage>
</organism>
<keyword evidence="1" id="KW-0614">Plasmid</keyword>
<dbReference type="AlphaFoldDB" id="A0A974SKX7"/>
<geneLocation type="plasmid" evidence="1 2">
    <name>unnamed1</name>
</geneLocation>
<evidence type="ECO:0000313" key="1">
    <source>
        <dbReference type="EMBL" id="QRG09956.1"/>
    </source>
</evidence>
<proteinExistence type="predicted"/>
<dbReference type="InterPro" id="IPR009843">
    <property type="entry name" value="DUF1403"/>
</dbReference>